<proteinExistence type="inferred from homology"/>
<keyword evidence="19" id="KW-1185">Reference proteome</keyword>
<evidence type="ECO:0000256" key="4">
    <source>
        <dbReference type="ARBA" id="ARBA00012452"/>
    </source>
</evidence>
<evidence type="ECO:0000256" key="9">
    <source>
        <dbReference type="ARBA" id="ARBA00032186"/>
    </source>
</evidence>
<name>A0A1Y2ARL2_9TREE</name>
<comment type="catalytic activity">
    <reaction evidence="10">
        <text>RX + glutathione = an S-substituted glutathione + a halide anion + H(+)</text>
        <dbReference type="Rhea" id="RHEA:16437"/>
        <dbReference type="ChEBI" id="CHEBI:15378"/>
        <dbReference type="ChEBI" id="CHEBI:16042"/>
        <dbReference type="ChEBI" id="CHEBI:17792"/>
        <dbReference type="ChEBI" id="CHEBI:57925"/>
        <dbReference type="ChEBI" id="CHEBI:90779"/>
        <dbReference type="EC" id="2.5.1.18"/>
    </reaction>
</comment>
<dbReference type="AlphaFoldDB" id="A0A1Y2ARL2"/>
<protein>
    <recommendedName>
        <fullName evidence="13">Glutathione S-transferase omega-like 2</fullName>
        <ecNumber evidence="3">1.8.5.1</ecNumber>
        <ecNumber evidence="4">2.5.1.18</ecNumber>
    </recommendedName>
    <alternativeName>
        <fullName evidence="9">Glutathione-dependent dehydroascorbate reductase</fullName>
    </alternativeName>
</protein>
<evidence type="ECO:0000256" key="2">
    <source>
        <dbReference type="ARBA" id="ARBA00011067"/>
    </source>
</evidence>
<gene>
    <name evidence="18" type="ORF">BCR39DRAFT_544875</name>
</gene>
<reference evidence="18 19" key="1">
    <citation type="submission" date="2016-07" db="EMBL/GenBank/DDBJ databases">
        <title>Pervasive Adenine N6-methylation of Active Genes in Fungi.</title>
        <authorList>
            <consortium name="DOE Joint Genome Institute"/>
            <person name="Mondo S.J."/>
            <person name="Dannebaum R.O."/>
            <person name="Kuo R.C."/>
            <person name="Labutti K."/>
            <person name="Haridas S."/>
            <person name="Kuo A."/>
            <person name="Salamov A."/>
            <person name="Ahrendt S.R."/>
            <person name="Lipzen A."/>
            <person name="Sullivan W."/>
            <person name="Andreopoulos W.B."/>
            <person name="Clum A."/>
            <person name="Lindquist E."/>
            <person name="Daum C."/>
            <person name="Ramamoorthy G.K."/>
            <person name="Gryganskyi A."/>
            <person name="Culley D."/>
            <person name="Magnuson J.K."/>
            <person name="James T.Y."/>
            <person name="O'Malley M.A."/>
            <person name="Stajich J.E."/>
            <person name="Spatafora J.W."/>
            <person name="Visel A."/>
            <person name="Grigoriev I.V."/>
        </authorList>
    </citation>
    <scope>NUCLEOTIDE SEQUENCE [LARGE SCALE GENOMIC DNA]</scope>
    <source>
        <strain evidence="18 19">68-887.2</strain>
    </source>
</reference>
<dbReference type="FunFam" id="1.20.1050.10:FF:000038">
    <property type="entry name" value="Glutathione S-transferase omega-like 2"/>
    <property type="match status" value="1"/>
</dbReference>
<keyword evidence="7" id="KW-0560">Oxidoreductase</keyword>
<evidence type="ECO:0000256" key="13">
    <source>
        <dbReference type="ARBA" id="ARBA00070045"/>
    </source>
</evidence>
<evidence type="ECO:0000256" key="7">
    <source>
        <dbReference type="ARBA" id="ARBA00023002"/>
    </source>
</evidence>
<keyword evidence="6 18" id="KW-0808">Transferase</keyword>
<dbReference type="InterPro" id="IPR036282">
    <property type="entry name" value="Glutathione-S-Trfase_C_sf"/>
</dbReference>
<evidence type="ECO:0000256" key="11">
    <source>
        <dbReference type="ARBA" id="ARBA00049544"/>
    </source>
</evidence>
<dbReference type="Proteomes" id="UP000193986">
    <property type="component" value="Unassembled WGS sequence"/>
</dbReference>
<keyword evidence="5" id="KW-0963">Cytoplasm</keyword>
<dbReference type="FunFam" id="3.40.30.10:FF:000162">
    <property type="entry name" value="Glutathione S-transferase Gst3"/>
    <property type="match status" value="1"/>
</dbReference>
<comment type="function">
    <text evidence="12">Active as '1-Cys' thiol transferase against beta-hydroxyethyl disulfide (HED), as dehydroascorbate reductase and as dimethylarsinic acid reductase, while not active against the standard GST substrate 1-chloro-2,4-dinitrobenzene (CDNB). May be involved in cell wall organization and biogenesis.</text>
</comment>
<dbReference type="SUPFAM" id="SSF52833">
    <property type="entry name" value="Thioredoxin-like"/>
    <property type="match status" value="1"/>
</dbReference>
<dbReference type="PROSITE" id="PS50405">
    <property type="entry name" value="GST_CTER"/>
    <property type="match status" value="1"/>
</dbReference>
<feature type="binding site" evidence="15">
    <location>
        <begin position="179"/>
        <end position="180"/>
    </location>
    <ligand>
        <name>glutathione</name>
        <dbReference type="ChEBI" id="CHEBI:57925"/>
    </ligand>
</feature>
<dbReference type="GO" id="GO:0071555">
    <property type="term" value="P:cell wall organization"/>
    <property type="evidence" value="ECO:0007669"/>
    <property type="project" value="UniProtKB-KW"/>
</dbReference>
<dbReference type="InParanoid" id="A0A1Y2ARL2"/>
<evidence type="ECO:0000256" key="5">
    <source>
        <dbReference type="ARBA" id="ARBA00022490"/>
    </source>
</evidence>
<dbReference type="GO" id="GO:0004364">
    <property type="term" value="F:glutathione transferase activity"/>
    <property type="evidence" value="ECO:0007669"/>
    <property type="project" value="UniProtKB-EC"/>
</dbReference>
<dbReference type="InterPro" id="IPR047047">
    <property type="entry name" value="GST_Omega-like_C"/>
</dbReference>
<evidence type="ECO:0000256" key="1">
    <source>
        <dbReference type="ARBA" id="ARBA00004496"/>
    </source>
</evidence>
<dbReference type="PANTHER" id="PTHR32419">
    <property type="entry name" value="GLUTATHIONYL-HYDROQUINONE REDUCTASE"/>
    <property type="match status" value="1"/>
</dbReference>
<dbReference type="InterPro" id="IPR036249">
    <property type="entry name" value="Thioredoxin-like_sf"/>
</dbReference>
<dbReference type="InterPro" id="IPR010987">
    <property type="entry name" value="Glutathione-S-Trfase_C-like"/>
</dbReference>
<evidence type="ECO:0000313" key="18">
    <source>
        <dbReference type="EMBL" id="ORY25172.1"/>
    </source>
</evidence>
<evidence type="ECO:0000313" key="19">
    <source>
        <dbReference type="Proteomes" id="UP000193986"/>
    </source>
</evidence>
<dbReference type="SUPFAM" id="SSF47616">
    <property type="entry name" value="GST C-terminal domain-like"/>
    <property type="match status" value="1"/>
</dbReference>
<dbReference type="Pfam" id="PF13409">
    <property type="entry name" value="GST_N_2"/>
    <property type="match status" value="1"/>
</dbReference>
<accession>A0A1Y2ARL2</accession>
<dbReference type="GO" id="GO:0045174">
    <property type="term" value="F:glutathione dehydrogenase (ascorbate) activity"/>
    <property type="evidence" value="ECO:0007669"/>
    <property type="project" value="UniProtKB-EC"/>
</dbReference>
<dbReference type="Pfam" id="PF13410">
    <property type="entry name" value="GST_C_2"/>
    <property type="match status" value="1"/>
</dbReference>
<sequence>MSVRTSLARLTKYSLNPISKSYFSSAVMSENKDKITGWADKDGHFKRQNSSFRDRISVDGPFPPEKGRYHLYVSLACPWAHRALIVRKLKGLEDFISVSTVHPHMLEGGWHFVTPSNASKEPSPASAHSFDTFPAATDDKLFGVSYLRELYFKAQPDYSARFTVPVVWDTKQNTIVNNESSEVIRDFNTAFNSLLPQGEKKALDLYPEELRAEIDELNDWVYNDVNNGVYKSGFATTQEAYEKAVIPLFKALDKLEKQLSDGREFLIGGRLTEADIRLYTTIIRFDPVYVGHFKCNLGTIRHNYPYINKWLKNLYWNNPAFKDTTNFEHIKEHYHYSHAQINPTRIVPLGPQPNIEPL</sequence>
<dbReference type="EC" id="2.5.1.18" evidence="4"/>
<feature type="binding site" evidence="15">
    <location>
        <begin position="161"/>
        <end position="164"/>
    </location>
    <ligand>
        <name>glutathione</name>
        <dbReference type="ChEBI" id="CHEBI:57925"/>
    </ligand>
</feature>
<comment type="caution">
    <text evidence="18">The sequence shown here is derived from an EMBL/GenBank/DDBJ whole genome shotgun (WGS) entry which is preliminary data.</text>
</comment>
<keyword evidence="8" id="KW-0961">Cell wall biogenesis/degradation</keyword>
<organism evidence="18 19">
    <name type="scientific">Naematelia encephala</name>
    <dbReference type="NCBI Taxonomy" id="71784"/>
    <lineage>
        <taxon>Eukaryota</taxon>
        <taxon>Fungi</taxon>
        <taxon>Dikarya</taxon>
        <taxon>Basidiomycota</taxon>
        <taxon>Agaricomycotina</taxon>
        <taxon>Tremellomycetes</taxon>
        <taxon>Tremellales</taxon>
        <taxon>Naemateliaceae</taxon>
        <taxon>Naematelia</taxon>
    </lineage>
</organism>
<evidence type="ECO:0000256" key="3">
    <source>
        <dbReference type="ARBA" id="ARBA00012436"/>
    </source>
</evidence>
<dbReference type="FunCoup" id="A0A1Y2ARL2">
    <property type="interactions" value="183"/>
</dbReference>
<dbReference type="CDD" id="cd03190">
    <property type="entry name" value="GST_C_Omega_like"/>
    <property type="match status" value="1"/>
</dbReference>
<comment type="similarity">
    <text evidence="2">Belongs to the GST superfamily. Omega family.</text>
</comment>
<evidence type="ECO:0000259" key="17">
    <source>
        <dbReference type="PROSITE" id="PS50405"/>
    </source>
</evidence>
<dbReference type="EMBL" id="MCFC01000060">
    <property type="protein sequence ID" value="ORY25172.1"/>
    <property type="molecule type" value="Genomic_DNA"/>
</dbReference>
<dbReference type="InterPro" id="IPR016639">
    <property type="entry name" value="GST_Omega/GSH"/>
</dbReference>
<dbReference type="Gene3D" id="1.20.1050.10">
    <property type="match status" value="1"/>
</dbReference>
<dbReference type="STRING" id="71784.A0A1Y2ARL2"/>
<dbReference type="InterPro" id="IPR004045">
    <property type="entry name" value="Glutathione_S-Trfase_N"/>
</dbReference>
<comment type="subcellular location">
    <subcellularLocation>
        <location evidence="1">Cytoplasm</location>
    </subcellularLocation>
</comment>
<evidence type="ECO:0000256" key="8">
    <source>
        <dbReference type="ARBA" id="ARBA00023316"/>
    </source>
</evidence>
<dbReference type="InterPro" id="IPR040079">
    <property type="entry name" value="Glutathione_S-Trfase"/>
</dbReference>
<evidence type="ECO:0000256" key="14">
    <source>
        <dbReference type="PIRSR" id="PIRSR015753-1"/>
    </source>
</evidence>
<dbReference type="SFLD" id="SFLDG01206">
    <property type="entry name" value="Xi.1"/>
    <property type="match status" value="1"/>
</dbReference>
<dbReference type="PANTHER" id="PTHR32419:SF6">
    <property type="entry name" value="GLUTATHIONE S-TRANSFERASE OMEGA-LIKE 1-RELATED"/>
    <property type="match status" value="1"/>
</dbReference>
<dbReference type="OrthoDB" id="2309723at2759"/>
<evidence type="ECO:0000256" key="6">
    <source>
        <dbReference type="ARBA" id="ARBA00022679"/>
    </source>
</evidence>
<evidence type="ECO:0000256" key="12">
    <source>
        <dbReference type="ARBA" id="ARBA00055859"/>
    </source>
</evidence>
<feature type="binding site" evidence="15">
    <location>
        <position position="110"/>
    </location>
    <ligand>
        <name>glutathione</name>
        <dbReference type="ChEBI" id="CHEBI:57925"/>
    </ligand>
</feature>
<feature type="site" description="Lowers pKa of active site Cys" evidence="16">
    <location>
        <position position="334"/>
    </location>
</feature>
<dbReference type="SFLD" id="SFLDS00019">
    <property type="entry name" value="Glutathione_Transferase_(cytos"/>
    <property type="match status" value="1"/>
</dbReference>
<dbReference type="GO" id="GO:0005737">
    <property type="term" value="C:cytoplasm"/>
    <property type="evidence" value="ECO:0007669"/>
    <property type="project" value="UniProtKB-SubCell"/>
</dbReference>
<evidence type="ECO:0000256" key="16">
    <source>
        <dbReference type="PIRSR" id="PIRSR015753-3"/>
    </source>
</evidence>
<dbReference type="SFLD" id="SFLDG01148">
    <property type="entry name" value="Xi_(cytGST)"/>
    <property type="match status" value="1"/>
</dbReference>
<evidence type="ECO:0000256" key="15">
    <source>
        <dbReference type="PIRSR" id="PIRSR015753-2"/>
    </source>
</evidence>
<feature type="domain" description="GST C-terminal" evidence="17">
    <location>
        <begin position="207"/>
        <end position="334"/>
    </location>
</feature>
<feature type="site" description="Lowers pKa of active site Cys" evidence="16">
    <location>
        <position position="289"/>
    </location>
</feature>
<dbReference type="Gene3D" id="3.40.30.10">
    <property type="entry name" value="Glutaredoxin"/>
    <property type="match status" value="1"/>
</dbReference>
<dbReference type="EC" id="1.8.5.1" evidence="3"/>
<feature type="active site" description="Proton donor/acceptor" evidence="14">
    <location>
        <position position="230"/>
    </location>
</feature>
<dbReference type="PIRSF" id="PIRSF015753">
    <property type="entry name" value="GST"/>
    <property type="match status" value="1"/>
</dbReference>
<feature type="active site" description="Nucleophile" evidence="14">
    <location>
        <position position="77"/>
    </location>
</feature>
<comment type="catalytic activity">
    <reaction evidence="11">
        <text>L-dehydroascorbate + 2 glutathione = glutathione disulfide + L-ascorbate</text>
        <dbReference type="Rhea" id="RHEA:24424"/>
        <dbReference type="ChEBI" id="CHEBI:38290"/>
        <dbReference type="ChEBI" id="CHEBI:57925"/>
        <dbReference type="ChEBI" id="CHEBI:58297"/>
        <dbReference type="ChEBI" id="CHEBI:58539"/>
        <dbReference type="EC" id="1.8.5.1"/>
    </reaction>
</comment>
<evidence type="ECO:0000256" key="10">
    <source>
        <dbReference type="ARBA" id="ARBA00047960"/>
    </source>
</evidence>